<evidence type="ECO:0000256" key="5">
    <source>
        <dbReference type="ARBA" id="ARBA00022777"/>
    </source>
</evidence>
<evidence type="ECO:0000256" key="7">
    <source>
        <dbReference type="ARBA" id="ARBA00047899"/>
    </source>
</evidence>
<dbReference type="InterPro" id="IPR017441">
    <property type="entry name" value="Protein_kinase_ATP_BS"/>
</dbReference>
<gene>
    <name evidence="11" type="ORF">E4U56_000121</name>
</gene>
<dbReference type="OrthoDB" id="5979581at2759"/>
<name>A0A9P7SVG8_9HYPO</name>
<comment type="catalytic activity">
    <reaction evidence="7">
        <text>L-threonyl-[protein] + ATP = O-phospho-L-threonyl-[protein] + ADP + H(+)</text>
        <dbReference type="Rhea" id="RHEA:46608"/>
        <dbReference type="Rhea" id="RHEA-COMP:11060"/>
        <dbReference type="Rhea" id="RHEA-COMP:11605"/>
        <dbReference type="ChEBI" id="CHEBI:15378"/>
        <dbReference type="ChEBI" id="CHEBI:30013"/>
        <dbReference type="ChEBI" id="CHEBI:30616"/>
        <dbReference type="ChEBI" id="CHEBI:61977"/>
        <dbReference type="ChEBI" id="CHEBI:456216"/>
        <dbReference type="EC" id="2.7.11.1"/>
    </reaction>
</comment>
<dbReference type="GO" id="GO:0005524">
    <property type="term" value="F:ATP binding"/>
    <property type="evidence" value="ECO:0007669"/>
    <property type="project" value="UniProtKB-UniRule"/>
</dbReference>
<evidence type="ECO:0000256" key="2">
    <source>
        <dbReference type="ARBA" id="ARBA00022527"/>
    </source>
</evidence>
<dbReference type="PROSITE" id="PS00107">
    <property type="entry name" value="PROTEIN_KINASE_ATP"/>
    <property type="match status" value="1"/>
</dbReference>
<dbReference type="InterPro" id="IPR051334">
    <property type="entry name" value="SRPK"/>
</dbReference>
<accession>A0A9P7SVG8</accession>
<evidence type="ECO:0000256" key="4">
    <source>
        <dbReference type="ARBA" id="ARBA00022741"/>
    </source>
</evidence>
<dbReference type="GO" id="GO:0004674">
    <property type="term" value="F:protein serine/threonine kinase activity"/>
    <property type="evidence" value="ECO:0007669"/>
    <property type="project" value="UniProtKB-KW"/>
</dbReference>
<dbReference type="InterPro" id="IPR000719">
    <property type="entry name" value="Prot_kinase_dom"/>
</dbReference>
<dbReference type="PANTHER" id="PTHR47634">
    <property type="entry name" value="PROTEIN KINASE DOMAIN-CONTAINING PROTEIN-RELATED"/>
    <property type="match status" value="1"/>
</dbReference>
<evidence type="ECO:0000256" key="1">
    <source>
        <dbReference type="ARBA" id="ARBA00012513"/>
    </source>
</evidence>
<comment type="caution">
    <text evidence="11">The sequence shown here is derived from an EMBL/GenBank/DDBJ whole genome shotgun (WGS) entry which is preliminary data.</text>
</comment>
<keyword evidence="6 9" id="KW-0067">ATP-binding</keyword>
<keyword evidence="5" id="KW-0418">Kinase</keyword>
<dbReference type="GO" id="GO:0050684">
    <property type="term" value="P:regulation of mRNA processing"/>
    <property type="evidence" value="ECO:0007669"/>
    <property type="project" value="TreeGrafter"/>
</dbReference>
<evidence type="ECO:0000313" key="11">
    <source>
        <dbReference type="EMBL" id="KAG5978681.1"/>
    </source>
</evidence>
<protein>
    <recommendedName>
        <fullName evidence="1">non-specific serine/threonine protein kinase</fullName>
        <ecNumber evidence="1">2.7.11.1</ecNumber>
    </recommendedName>
</protein>
<dbReference type="Pfam" id="PF00069">
    <property type="entry name" value="Pkinase"/>
    <property type="match status" value="2"/>
</dbReference>
<keyword evidence="4 9" id="KW-0547">Nucleotide-binding</keyword>
<organism evidence="11 12">
    <name type="scientific">Claviceps arundinis</name>
    <dbReference type="NCBI Taxonomy" id="1623583"/>
    <lineage>
        <taxon>Eukaryota</taxon>
        <taxon>Fungi</taxon>
        <taxon>Dikarya</taxon>
        <taxon>Ascomycota</taxon>
        <taxon>Pezizomycotina</taxon>
        <taxon>Sordariomycetes</taxon>
        <taxon>Hypocreomycetidae</taxon>
        <taxon>Hypocreales</taxon>
        <taxon>Clavicipitaceae</taxon>
        <taxon>Claviceps</taxon>
    </lineage>
</organism>
<reference evidence="11" key="1">
    <citation type="journal article" date="2020" name="bioRxiv">
        <title>Whole genome comparisons of ergot fungi reveals the divergence and evolution of species within the genus Claviceps are the result of varying mechanisms driving genome evolution and host range expansion.</title>
        <authorList>
            <person name="Wyka S.A."/>
            <person name="Mondo S.J."/>
            <person name="Liu M."/>
            <person name="Dettman J."/>
            <person name="Nalam V."/>
            <person name="Broders K.D."/>
        </authorList>
    </citation>
    <scope>NUCLEOTIDE SEQUENCE</scope>
    <source>
        <strain evidence="11">CCC 1102</strain>
    </source>
</reference>
<evidence type="ECO:0000256" key="6">
    <source>
        <dbReference type="ARBA" id="ARBA00022840"/>
    </source>
</evidence>
<dbReference type="PANTHER" id="PTHR47634:SF9">
    <property type="entry name" value="PROTEIN KINASE DOMAIN-CONTAINING PROTEIN-RELATED"/>
    <property type="match status" value="1"/>
</dbReference>
<dbReference type="EC" id="2.7.11.1" evidence="1"/>
<feature type="binding site" evidence="9">
    <location>
        <position position="102"/>
    </location>
    <ligand>
        <name>ATP</name>
        <dbReference type="ChEBI" id="CHEBI:30616"/>
    </ligand>
</feature>
<evidence type="ECO:0000313" key="12">
    <source>
        <dbReference type="Proteomes" id="UP000784919"/>
    </source>
</evidence>
<evidence type="ECO:0000256" key="3">
    <source>
        <dbReference type="ARBA" id="ARBA00022679"/>
    </source>
</evidence>
<comment type="catalytic activity">
    <reaction evidence="8">
        <text>L-seryl-[protein] + ATP = O-phospho-L-seryl-[protein] + ADP + H(+)</text>
        <dbReference type="Rhea" id="RHEA:17989"/>
        <dbReference type="Rhea" id="RHEA-COMP:9863"/>
        <dbReference type="Rhea" id="RHEA-COMP:11604"/>
        <dbReference type="ChEBI" id="CHEBI:15378"/>
        <dbReference type="ChEBI" id="CHEBI:29999"/>
        <dbReference type="ChEBI" id="CHEBI:30616"/>
        <dbReference type="ChEBI" id="CHEBI:83421"/>
        <dbReference type="ChEBI" id="CHEBI:456216"/>
        <dbReference type="EC" id="2.7.11.1"/>
    </reaction>
</comment>
<evidence type="ECO:0000256" key="9">
    <source>
        <dbReference type="PROSITE-ProRule" id="PRU10141"/>
    </source>
</evidence>
<dbReference type="Gene3D" id="3.30.200.20">
    <property type="entry name" value="Phosphorylase Kinase, domain 1"/>
    <property type="match status" value="1"/>
</dbReference>
<dbReference type="Gene3D" id="1.10.510.10">
    <property type="entry name" value="Transferase(Phosphotransferase) domain 1"/>
    <property type="match status" value="1"/>
</dbReference>
<keyword evidence="2" id="KW-0723">Serine/threonine-protein kinase</keyword>
<feature type="domain" description="Protein kinase" evidence="10">
    <location>
        <begin position="73"/>
        <end position="416"/>
    </location>
</feature>
<dbReference type="Proteomes" id="UP000784919">
    <property type="component" value="Unassembled WGS sequence"/>
</dbReference>
<dbReference type="EMBL" id="SRPS01000001">
    <property type="protein sequence ID" value="KAG5978681.1"/>
    <property type="molecule type" value="Genomic_DNA"/>
</dbReference>
<dbReference type="SMART" id="SM00220">
    <property type="entry name" value="S_TKc"/>
    <property type="match status" value="1"/>
</dbReference>
<sequence length="417" mass="46705">MKYLISLRKPILSANIYALVSPCLQRFDSTRHYYSQMPAQTYQCDADAEPLHRYRPGGYHPLALGDALKDGRYKVLHKLGWGGYATTWAAKDRKEDRYVAVKITKSEVEESRELKVLRALSALPQNHPGSAHVNRLLDHFTLIGPNGTHDCLVLEILGPNVQDFVQRRCKGSRLSSKLAKVFAKQALQGLDFLAINNIGHGVVPDLDSLTEEDFIARLGKPQTSAVTKKDGGPLPHNIPSQLVCPASFQRPDTTPSCLSIKIIDFGEAFLSDNAPSTLNTPLYLQAPEIVFGDQLDRRVDLWSAGCLIFELVTGQPPFDTILMTPPVVIGQMIERTSDELPTRWQAKWHAMQQDEPQKNGGLTLKKWLEELYFDSYRQAEFTPEEVAEITKVIAAMLRLEPSLRATPSESLAQAWFQ</sequence>
<evidence type="ECO:0000256" key="8">
    <source>
        <dbReference type="ARBA" id="ARBA00048679"/>
    </source>
</evidence>
<dbReference type="AlphaFoldDB" id="A0A9P7SVG8"/>
<evidence type="ECO:0000259" key="10">
    <source>
        <dbReference type="PROSITE" id="PS50011"/>
    </source>
</evidence>
<dbReference type="SUPFAM" id="SSF56112">
    <property type="entry name" value="Protein kinase-like (PK-like)"/>
    <property type="match status" value="1"/>
</dbReference>
<keyword evidence="3" id="KW-0808">Transferase</keyword>
<dbReference type="InterPro" id="IPR011009">
    <property type="entry name" value="Kinase-like_dom_sf"/>
</dbReference>
<dbReference type="GO" id="GO:0000245">
    <property type="term" value="P:spliceosomal complex assembly"/>
    <property type="evidence" value="ECO:0007669"/>
    <property type="project" value="TreeGrafter"/>
</dbReference>
<dbReference type="PROSITE" id="PS50011">
    <property type="entry name" value="PROTEIN_KINASE_DOM"/>
    <property type="match status" value="1"/>
</dbReference>
<proteinExistence type="predicted"/>